<comment type="caution">
    <text evidence="2">The sequence shown here is derived from an EMBL/GenBank/DDBJ whole genome shotgun (WGS) entry which is preliminary data.</text>
</comment>
<evidence type="ECO:0000256" key="1">
    <source>
        <dbReference type="SAM" id="SignalP"/>
    </source>
</evidence>
<gene>
    <name evidence="2" type="ORF">HG543_14455</name>
</gene>
<accession>A0A848LCT7</accession>
<feature type="signal peptide" evidence="1">
    <location>
        <begin position="1"/>
        <end position="19"/>
    </location>
</feature>
<evidence type="ECO:0008006" key="4">
    <source>
        <dbReference type="Google" id="ProtNLM"/>
    </source>
</evidence>
<organism evidence="2 3">
    <name type="scientific">Pyxidicoccus fallax</name>
    <dbReference type="NCBI Taxonomy" id="394095"/>
    <lineage>
        <taxon>Bacteria</taxon>
        <taxon>Pseudomonadati</taxon>
        <taxon>Myxococcota</taxon>
        <taxon>Myxococcia</taxon>
        <taxon>Myxococcales</taxon>
        <taxon>Cystobacterineae</taxon>
        <taxon>Myxococcaceae</taxon>
        <taxon>Pyxidicoccus</taxon>
    </lineage>
</organism>
<dbReference type="EMBL" id="JABBJJ010000054">
    <property type="protein sequence ID" value="NMO16042.1"/>
    <property type="molecule type" value="Genomic_DNA"/>
</dbReference>
<dbReference type="RefSeq" id="WP_169345335.1">
    <property type="nucleotide sequence ID" value="NZ_JABBJJ010000054.1"/>
</dbReference>
<keyword evidence="1" id="KW-0732">Signal</keyword>
<dbReference type="Proteomes" id="UP000518300">
    <property type="component" value="Unassembled WGS sequence"/>
</dbReference>
<dbReference type="AlphaFoldDB" id="A0A848LCT7"/>
<feature type="chain" id="PRO_5032332976" description="Lipoprotein" evidence="1">
    <location>
        <begin position="20"/>
        <end position="141"/>
    </location>
</feature>
<sequence length="141" mass="15315">MGHKLLLSLCLLLPGCALFRPPVRPAKAPVEEASRYSFPIVLPTEGQHLLPGPIAAAVALAMEDFLPLGTKPPRNAAPTEVCAFQRETYDVTAVPGSEDVVFVRFVARADACRELQGPPLSDVPIIYAVDSRRWIILSVQK</sequence>
<name>A0A848LCT7_9BACT</name>
<proteinExistence type="predicted"/>
<evidence type="ECO:0000313" key="2">
    <source>
        <dbReference type="EMBL" id="NMO16042.1"/>
    </source>
</evidence>
<protein>
    <recommendedName>
        <fullName evidence="4">Lipoprotein</fullName>
    </recommendedName>
</protein>
<keyword evidence="3" id="KW-1185">Reference proteome</keyword>
<evidence type="ECO:0000313" key="3">
    <source>
        <dbReference type="Proteomes" id="UP000518300"/>
    </source>
</evidence>
<reference evidence="2 3" key="1">
    <citation type="submission" date="2020-04" db="EMBL/GenBank/DDBJ databases">
        <title>Draft genome of Pyxidicoccus fallax type strain.</title>
        <authorList>
            <person name="Whitworth D.E."/>
        </authorList>
    </citation>
    <scope>NUCLEOTIDE SEQUENCE [LARGE SCALE GENOMIC DNA]</scope>
    <source>
        <strain evidence="2 3">DSM 14698</strain>
    </source>
</reference>